<dbReference type="InterPro" id="IPR001173">
    <property type="entry name" value="Glyco_trans_2-like"/>
</dbReference>
<evidence type="ECO:0000313" key="3">
    <source>
        <dbReference type="Proteomes" id="UP000285523"/>
    </source>
</evidence>
<dbReference type="SUPFAM" id="SSF53448">
    <property type="entry name" value="Nucleotide-diphospho-sugar transferases"/>
    <property type="match status" value="1"/>
</dbReference>
<dbReference type="PANTHER" id="PTHR43179:SF7">
    <property type="entry name" value="RHAMNOSYLTRANSFERASE WBBL"/>
    <property type="match status" value="1"/>
</dbReference>
<dbReference type="PANTHER" id="PTHR43179">
    <property type="entry name" value="RHAMNOSYLTRANSFERASE WBBL"/>
    <property type="match status" value="1"/>
</dbReference>
<sequence length="784" mass="85521">MVPVARRAMLHDRVVSGAATGLLVRFEQSGPTSFTGYVVDQDDLTLRHVVDILGDGVPLALVRCTMPSDELVASGKGDGCYGFSVDFAPETLGRFEFIEARIANTAISLGQAIPIALSEPETHSATGEVKWLGELRIAGWLADAKRSRQMVTALLDGHVVHQGQALQWANLEEGREKGLAVPRFDFHLPHRFADGRARTLRVVDGAGNELKGSPLRFVAYGDRLEQLVNTLSDVSAERLRIEQFRRLFPRSLPFTSYSMIHPLIDEQCKLVEKADSSPIVAILGENNCEATLQSLQHTAERWTASVVSLNLRGEFSSDFVDFLDGEADADCVVFVTSGLAFAQSGLQRLVGAFRDAPDAAFAYADLIVAASDGSQRLIALTSFDYERLVEQGYCAHLFVASRARVVELLRRNAATNVYDLLLALVIGPTQVDVVHVPGGAGILPALDIEAEAARLLAAGIRHFSERDVSAEFRPGSGSMFPAVRVSRRPEQGTTAIVIPTRNQARLLRKCLESIRGAVKRNGAKVVVADNDSTDAETLQLFDRIAADDVSVIRVPGYFNYADIMNRAVGQIDCDRVCLLNNDIYALDDDWLEEMIGRLSEPDVGAVGALLSLPSGVTQHAGIVLGPKQSAVHVGTERIWGDPGYSDLLSVARQASAVTAACLITRTADYFAVGGLDSAYFPIDYNDVDYCLKLRALGKRIVVTPYARLLHLESASRGAVNAEAPQFKLSLQRLRERWIDALDDPYYNPLLALDETPFTALACPPRNLEPRRLHHPRMVEVAVAS</sequence>
<comment type="caution">
    <text evidence="2">The sequence shown here is derived from an EMBL/GenBank/DDBJ whole genome shotgun (WGS) entry which is preliminary data.</text>
</comment>
<gene>
    <name evidence="2" type="ORF">D4Q52_21350</name>
</gene>
<dbReference type="EMBL" id="QYYD01000026">
    <property type="protein sequence ID" value="RJF68729.1"/>
    <property type="molecule type" value="Genomic_DNA"/>
</dbReference>
<feature type="domain" description="Glycosyltransferase 2-like" evidence="1">
    <location>
        <begin position="496"/>
        <end position="608"/>
    </location>
</feature>
<organism evidence="2 3">
    <name type="scientific">Rhodopseudomonas palustris</name>
    <dbReference type="NCBI Taxonomy" id="1076"/>
    <lineage>
        <taxon>Bacteria</taxon>
        <taxon>Pseudomonadati</taxon>
        <taxon>Pseudomonadota</taxon>
        <taxon>Alphaproteobacteria</taxon>
        <taxon>Hyphomicrobiales</taxon>
        <taxon>Nitrobacteraceae</taxon>
        <taxon>Rhodopseudomonas</taxon>
    </lineage>
</organism>
<protein>
    <submittedName>
        <fullName evidence="2">Glycosyltransferase</fullName>
    </submittedName>
</protein>
<dbReference type="GO" id="GO:0016740">
    <property type="term" value="F:transferase activity"/>
    <property type="evidence" value="ECO:0007669"/>
    <property type="project" value="UniProtKB-KW"/>
</dbReference>
<proteinExistence type="predicted"/>
<evidence type="ECO:0000259" key="1">
    <source>
        <dbReference type="Pfam" id="PF00535"/>
    </source>
</evidence>
<dbReference type="Pfam" id="PF00535">
    <property type="entry name" value="Glycos_transf_2"/>
    <property type="match status" value="1"/>
</dbReference>
<dbReference type="InterPro" id="IPR029044">
    <property type="entry name" value="Nucleotide-diphossugar_trans"/>
</dbReference>
<reference evidence="2 3" key="1">
    <citation type="submission" date="2018-09" db="EMBL/GenBank/DDBJ databases">
        <title>Draft genome sequence of Rhodopseudomonas palustris 2.1.18.</title>
        <authorList>
            <person name="Robertson S.L."/>
            <person name="Meyer T.E."/>
            <person name="Kyndt J.A."/>
        </authorList>
    </citation>
    <scope>NUCLEOTIDE SEQUENCE [LARGE SCALE GENOMIC DNA]</scope>
    <source>
        <strain evidence="2 3">2.1.18</strain>
    </source>
</reference>
<dbReference type="AlphaFoldDB" id="A0A418UZ90"/>
<keyword evidence="2" id="KW-0808">Transferase</keyword>
<name>A0A418UZ90_RHOPL</name>
<evidence type="ECO:0000313" key="2">
    <source>
        <dbReference type="EMBL" id="RJF68729.1"/>
    </source>
</evidence>
<dbReference type="Proteomes" id="UP000285523">
    <property type="component" value="Unassembled WGS sequence"/>
</dbReference>
<dbReference type="Gene3D" id="3.90.550.10">
    <property type="entry name" value="Spore Coat Polysaccharide Biosynthesis Protein SpsA, Chain A"/>
    <property type="match status" value="1"/>
</dbReference>
<accession>A0A418UZ90</accession>